<name>A0A653BHA1_CALMS</name>
<evidence type="ECO:0000313" key="2">
    <source>
        <dbReference type="EMBL" id="VEN34966.1"/>
    </source>
</evidence>
<organism evidence="2 3">
    <name type="scientific">Callosobruchus maculatus</name>
    <name type="common">Southern cowpea weevil</name>
    <name type="synonym">Pulse bruchid</name>
    <dbReference type="NCBI Taxonomy" id="64391"/>
    <lineage>
        <taxon>Eukaryota</taxon>
        <taxon>Metazoa</taxon>
        <taxon>Ecdysozoa</taxon>
        <taxon>Arthropoda</taxon>
        <taxon>Hexapoda</taxon>
        <taxon>Insecta</taxon>
        <taxon>Pterygota</taxon>
        <taxon>Neoptera</taxon>
        <taxon>Endopterygota</taxon>
        <taxon>Coleoptera</taxon>
        <taxon>Polyphaga</taxon>
        <taxon>Cucujiformia</taxon>
        <taxon>Chrysomeloidea</taxon>
        <taxon>Chrysomelidae</taxon>
        <taxon>Bruchinae</taxon>
        <taxon>Bruchini</taxon>
        <taxon>Callosobruchus</taxon>
    </lineage>
</organism>
<reference evidence="2 3" key="1">
    <citation type="submission" date="2019-01" db="EMBL/GenBank/DDBJ databases">
        <authorList>
            <person name="Sayadi A."/>
        </authorList>
    </citation>
    <scope>NUCLEOTIDE SEQUENCE [LARGE SCALE GENOMIC DNA]</scope>
</reference>
<dbReference type="Proteomes" id="UP000410492">
    <property type="component" value="Unassembled WGS sequence"/>
</dbReference>
<keyword evidence="3" id="KW-1185">Reference proteome</keyword>
<evidence type="ECO:0000256" key="1">
    <source>
        <dbReference type="SAM" id="MobiDB-lite"/>
    </source>
</evidence>
<proteinExistence type="predicted"/>
<dbReference type="AlphaFoldDB" id="A0A653BHA1"/>
<gene>
    <name evidence="2" type="ORF">CALMAC_LOCUS1004</name>
</gene>
<protein>
    <submittedName>
        <fullName evidence="2">Uncharacterized protein</fullName>
    </submittedName>
</protein>
<dbReference type="EMBL" id="CAACVG010001149">
    <property type="protein sequence ID" value="VEN34966.1"/>
    <property type="molecule type" value="Genomic_DNA"/>
</dbReference>
<sequence>MTMETRKTNCADSQIAESPRHSEFNPSPFLRRVYAHDRKFWSGLYRFNLDHARSEK</sequence>
<feature type="region of interest" description="Disordered" evidence="1">
    <location>
        <begin position="1"/>
        <end position="25"/>
    </location>
</feature>
<evidence type="ECO:0000313" key="3">
    <source>
        <dbReference type="Proteomes" id="UP000410492"/>
    </source>
</evidence>
<accession>A0A653BHA1</accession>